<keyword evidence="3" id="KW-1185">Reference proteome</keyword>
<dbReference type="EMBL" id="AUWU02000006">
    <property type="protein sequence ID" value="KAH0571541.1"/>
    <property type="molecule type" value="Genomic_DNA"/>
</dbReference>
<reference evidence="2" key="2">
    <citation type="submission" date="2020-12" db="EMBL/GenBank/DDBJ databases">
        <title>New Spironucleus salmonicida genome in near-complete chromosomes.</title>
        <authorList>
            <person name="Xu F."/>
            <person name="Kurt Z."/>
            <person name="Jimenez-Gonzalez A."/>
            <person name="Astvaldsson A."/>
            <person name="Andersson J.O."/>
            <person name="Svard S.G."/>
        </authorList>
    </citation>
    <scope>NUCLEOTIDE SEQUENCE</scope>
    <source>
        <strain evidence="2">ATCC 50377</strain>
    </source>
</reference>
<dbReference type="Proteomes" id="UP000018208">
    <property type="component" value="Unassembled WGS sequence"/>
</dbReference>
<reference evidence="1 2" key="1">
    <citation type="journal article" date="2014" name="PLoS Genet.">
        <title>The Genome of Spironucleus salmonicida Highlights a Fish Pathogen Adapted to Fluctuating Environments.</title>
        <authorList>
            <person name="Xu F."/>
            <person name="Jerlstrom-Hultqvist J."/>
            <person name="Einarsson E."/>
            <person name="Astvaldsson A."/>
            <person name="Svard S.G."/>
            <person name="Andersson J.O."/>
        </authorList>
    </citation>
    <scope>NUCLEOTIDE SEQUENCE</scope>
    <source>
        <strain evidence="2">ATCC 50377</strain>
    </source>
</reference>
<evidence type="ECO:0000313" key="1">
    <source>
        <dbReference type="EMBL" id="EST42662.1"/>
    </source>
</evidence>
<evidence type="ECO:0000313" key="2">
    <source>
        <dbReference type="EMBL" id="KAH0571541.1"/>
    </source>
</evidence>
<proteinExistence type="predicted"/>
<evidence type="ECO:0000313" key="3">
    <source>
        <dbReference type="Proteomes" id="UP000018208"/>
    </source>
</evidence>
<gene>
    <name evidence="1" type="ORF">SS50377_17673</name>
    <name evidence="2" type="ORF">SS50377_25729</name>
</gene>
<dbReference type="AlphaFoldDB" id="V6LDX2"/>
<dbReference type="EMBL" id="KI546157">
    <property type="protein sequence ID" value="EST42662.1"/>
    <property type="molecule type" value="Genomic_DNA"/>
</dbReference>
<protein>
    <submittedName>
        <fullName evidence="1">Uncharacterized protein</fullName>
    </submittedName>
</protein>
<dbReference type="VEuPathDB" id="GiardiaDB:SS50377_25729"/>
<name>V6LDX2_9EUKA</name>
<accession>V6LDX2</accession>
<sequence length="127" mass="14709">MFGIAQKTTIQQEVQQPQSKEHHTLYQIEQFYNSFLSKNLLQLQQQQQTIAERISQALYMIELCDLSKAKLKPQPMPDLQSLVDASALNSISEYLEFLKSHGTFQRGTFSAHLAHFQKRLQKLLTVE</sequence>
<organism evidence="1">
    <name type="scientific">Spironucleus salmonicida</name>
    <dbReference type="NCBI Taxonomy" id="348837"/>
    <lineage>
        <taxon>Eukaryota</taxon>
        <taxon>Metamonada</taxon>
        <taxon>Diplomonadida</taxon>
        <taxon>Hexamitidae</taxon>
        <taxon>Hexamitinae</taxon>
        <taxon>Spironucleus</taxon>
    </lineage>
</organism>